<dbReference type="InterPro" id="IPR036876">
    <property type="entry name" value="UVR_dom_sf"/>
</dbReference>
<dbReference type="InterPro" id="IPR001162">
    <property type="entry name" value="UvrC_RNase_H_dom"/>
</dbReference>
<dbReference type="InterPro" id="IPR035901">
    <property type="entry name" value="GIY-YIG_endonuc_sf"/>
</dbReference>
<dbReference type="Pfam" id="PF22920">
    <property type="entry name" value="UvrC_RNaseH"/>
    <property type="match status" value="1"/>
</dbReference>
<dbReference type="KEGG" id="oai:OLEAN_C18850"/>
<dbReference type="HAMAP" id="MF_00203">
    <property type="entry name" value="UvrC"/>
    <property type="match status" value="1"/>
</dbReference>
<evidence type="ECO:0000259" key="8">
    <source>
        <dbReference type="PROSITE" id="PS50151"/>
    </source>
</evidence>
<keyword evidence="4 7" id="KW-0267">Excision nuclease</keyword>
<dbReference type="CDD" id="cd10434">
    <property type="entry name" value="GIY-YIG_UvrC_Cho"/>
    <property type="match status" value="1"/>
</dbReference>
<protein>
    <recommendedName>
        <fullName evidence="7">UvrABC system protein C</fullName>
        <shortName evidence="7">Protein UvrC</shortName>
    </recommendedName>
    <alternativeName>
        <fullName evidence="7">Excinuclease ABC subunit C</fullName>
    </alternativeName>
</protein>
<name>R4YMB0_OLEAN</name>
<dbReference type="GO" id="GO:0006289">
    <property type="term" value="P:nucleotide-excision repair"/>
    <property type="evidence" value="ECO:0007669"/>
    <property type="project" value="UniProtKB-UniRule"/>
</dbReference>
<reference evidence="11 12" key="1">
    <citation type="journal article" date="2013" name="Nat. Commun.">
        <title>Genome sequence and functional genomic analysis of the oil-degrading bacterium Oleispira antarctica.</title>
        <authorList>
            <person name="Kube M."/>
            <person name="Chernikova T.N."/>
            <person name="Al-Ramahi Y."/>
            <person name="Beloqui A."/>
            <person name="Lopez-Cortez N."/>
            <person name="Guazzaroni M.E."/>
            <person name="Heipieper H.J."/>
            <person name="Klages S."/>
            <person name="Kotsyurbenko O.R."/>
            <person name="Langer I."/>
            <person name="Nechitaylo T.Y."/>
            <person name="Lunsdorf H."/>
            <person name="Fernandez M."/>
            <person name="Juarez S."/>
            <person name="Ciordia S."/>
            <person name="Singer A."/>
            <person name="Kagan O."/>
            <person name="Egorova O."/>
            <person name="Petit P.A."/>
            <person name="Stogios P."/>
            <person name="Kim Y."/>
            <person name="Tchigvintsev A."/>
            <person name="Flick R."/>
            <person name="Denaro R."/>
            <person name="Genovese M."/>
            <person name="Albar J.P."/>
            <person name="Reva O.N."/>
            <person name="Martinez-Gomariz M."/>
            <person name="Tran H."/>
            <person name="Ferrer M."/>
            <person name="Savchenko A."/>
            <person name="Yakunin A.F."/>
            <person name="Yakimov M.M."/>
            <person name="Golyshina O.V."/>
            <person name="Reinhardt R."/>
            <person name="Golyshin P.N."/>
        </authorList>
    </citation>
    <scope>NUCLEOTIDE SEQUENCE [LARGE SCALE GENOMIC DNA]</scope>
</reference>
<comment type="function">
    <text evidence="7">The UvrABC repair system catalyzes the recognition and processing of DNA lesions. UvrC both incises the 5' and 3' sides of the lesion. The N-terminal half is responsible for the 3' incision and the C-terminal half is responsible for the 5' incision.</text>
</comment>
<proteinExistence type="inferred from homology"/>
<dbReference type="PANTHER" id="PTHR30562:SF1">
    <property type="entry name" value="UVRABC SYSTEM PROTEIN C"/>
    <property type="match status" value="1"/>
</dbReference>
<comment type="similarity">
    <text evidence="7">Belongs to the UvrC family.</text>
</comment>
<dbReference type="Pfam" id="PF02151">
    <property type="entry name" value="UVR"/>
    <property type="match status" value="1"/>
</dbReference>
<feature type="domain" description="GIY-YIG" evidence="9">
    <location>
        <begin position="14"/>
        <end position="92"/>
    </location>
</feature>
<dbReference type="SUPFAM" id="SSF82771">
    <property type="entry name" value="GIY-YIG endonuclease"/>
    <property type="match status" value="1"/>
</dbReference>
<dbReference type="PROSITE" id="PS50151">
    <property type="entry name" value="UVR"/>
    <property type="match status" value="1"/>
</dbReference>
<evidence type="ECO:0000256" key="5">
    <source>
        <dbReference type="ARBA" id="ARBA00023204"/>
    </source>
</evidence>
<dbReference type="GO" id="GO:0009381">
    <property type="term" value="F:excinuclease ABC activity"/>
    <property type="evidence" value="ECO:0007669"/>
    <property type="project" value="UniProtKB-UniRule"/>
</dbReference>
<dbReference type="AlphaFoldDB" id="R4YMB0"/>
<sequence>MPFDAPSFLTNLTQRTGVYQMFDEKGELIYVGKAKNLKQRVSSYFRARGLNDKTMALVARIFRIEVIITQSETEALILEQTLIKKHHPQYNILLKDDKSYPYIYISKHKFPLIAYRRGKTVKSGQYFGPYPNVYAVKESLSYLQRIFKLRNCEDSYFSNRSRPCLQYQIKRCSAPCVDHISTDDYQQDIDHAILFLQGKSSALTKELESQMEAAAEQLLFERAGEIRDQLLYLRTLQEKQYVSTEKGSVDCWASHNSKGTICIQRLSFREGALINSKSYFPDNKLDEEESIVLKDMLAQYYLSDDPSNGFPDQILVELEQEAGEILLAAINEVSKKIGYWLQQPKTDKRKWLGMTQENAVNAATSKSLEKNAYFERFQAVQAIFNLAKPPNRIECFDISHSKGEATVASCVVADQKGARKDLYRRFNIKDITPGDDYAAIRQAVYRHFSRLKEQQDYPDVLLIDGAQGQVNQAHSALIELAIPDVLIVGISKGETRKAGWEFLWPQGETTPILPSQHDRGFLQLQEVRDEAHRFAITGHRKQRAKARTISGLEAIPGIGAKRRRELLRHFGSMSTLKGASIDEITKVAGISVGLASDIHAALNNELKD</sequence>
<keyword evidence="3 7" id="KW-0228">DNA excision</keyword>
<evidence type="ECO:0000256" key="4">
    <source>
        <dbReference type="ARBA" id="ARBA00022881"/>
    </source>
</evidence>
<dbReference type="FunFam" id="3.40.1440.10:FF:000001">
    <property type="entry name" value="UvrABC system protein C"/>
    <property type="match status" value="1"/>
</dbReference>
<dbReference type="InterPro" id="IPR050066">
    <property type="entry name" value="UvrABC_protein_C"/>
</dbReference>
<dbReference type="Proteomes" id="UP000032749">
    <property type="component" value="Chromosome"/>
</dbReference>
<evidence type="ECO:0000256" key="7">
    <source>
        <dbReference type="HAMAP-Rule" id="MF_00203"/>
    </source>
</evidence>
<dbReference type="GO" id="GO:0009380">
    <property type="term" value="C:excinuclease repair complex"/>
    <property type="evidence" value="ECO:0007669"/>
    <property type="project" value="InterPro"/>
</dbReference>
<evidence type="ECO:0000256" key="6">
    <source>
        <dbReference type="ARBA" id="ARBA00023236"/>
    </source>
</evidence>
<keyword evidence="1 7" id="KW-0963">Cytoplasm</keyword>
<keyword evidence="12" id="KW-1185">Reference proteome</keyword>
<comment type="subcellular location">
    <subcellularLocation>
        <location evidence="7">Cytoplasm</location>
    </subcellularLocation>
</comment>
<dbReference type="OrthoDB" id="9804933at2"/>
<feature type="domain" description="UVR" evidence="8">
    <location>
        <begin position="201"/>
        <end position="236"/>
    </location>
</feature>
<dbReference type="Gene3D" id="3.30.420.340">
    <property type="entry name" value="UvrC, RNAse H endonuclease domain"/>
    <property type="match status" value="1"/>
</dbReference>
<dbReference type="Gene3D" id="4.10.860.10">
    <property type="entry name" value="UVR domain"/>
    <property type="match status" value="1"/>
</dbReference>
<keyword evidence="6 7" id="KW-0742">SOS response</keyword>
<dbReference type="GO" id="GO:0005737">
    <property type="term" value="C:cytoplasm"/>
    <property type="evidence" value="ECO:0007669"/>
    <property type="project" value="UniProtKB-SubCell"/>
</dbReference>
<evidence type="ECO:0000259" key="9">
    <source>
        <dbReference type="PROSITE" id="PS50164"/>
    </source>
</evidence>
<dbReference type="SMART" id="SM00465">
    <property type="entry name" value="GIYc"/>
    <property type="match status" value="1"/>
</dbReference>
<dbReference type="GO" id="GO:0009432">
    <property type="term" value="P:SOS response"/>
    <property type="evidence" value="ECO:0007669"/>
    <property type="project" value="UniProtKB-UniRule"/>
</dbReference>
<dbReference type="InterPro" id="IPR001943">
    <property type="entry name" value="UVR_dom"/>
</dbReference>
<dbReference type="InterPro" id="IPR010994">
    <property type="entry name" value="RuvA_2-like"/>
</dbReference>
<dbReference type="NCBIfam" id="TIGR00194">
    <property type="entry name" value="uvrC"/>
    <property type="match status" value="1"/>
</dbReference>
<dbReference type="InterPro" id="IPR004791">
    <property type="entry name" value="UvrC"/>
</dbReference>
<evidence type="ECO:0000256" key="1">
    <source>
        <dbReference type="ARBA" id="ARBA00022490"/>
    </source>
</evidence>
<dbReference type="STRING" id="698738.OLEAN_C18850"/>
<dbReference type="PATRIC" id="fig|698738.3.peg.1952"/>
<evidence type="ECO:0000313" key="12">
    <source>
        <dbReference type="Proteomes" id="UP000032749"/>
    </source>
</evidence>
<dbReference type="Pfam" id="PF01541">
    <property type="entry name" value="GIY-YIG"/>
    <property type="match status" value="1"/>
</dbReference>
<organism evidence="11 12">
    <name type="scientific">Oleispira antarctica RB-8</name>
    <dbReference type="NCBI Taxonomy" id="698738"/>
    <lineage>
        <taxon>Bacteria</taxon>
        <taxon>Pseudomonadati</taxon>
        <taxon>Pseudomonadota</taxon>
        <taxon>Gammaproteobacteria</taxon>
        <taxon>Oceanospirillales</taxon>
        <taxon>Oceanospirillaceae</taxon>
        <taxon>Oleispira</taxon>
    </lineage>
</organism>
<dbReference type="Gene3D" id="3.40.1440.10">
    <property type="entry name" value="GIY-YIG endonuclease"/>
    <property type="match status" value="1"/>
</dbReference>
<dbReference type="GO" id="GO:0003677">
    <property type="term" value="F:DNA binding"/>
    <property type="evidence" value="ECO:0007669"/>
    <property type="project" value="UniProtKB-UniRule"/>
</dbReference>
<dbReference type="HOGENOM" id="CLU_014841_3_0_6"/>
<evidence type="ECO:0000256" key="3">
    <source>
        <dbReference type="ARBA" id="ARBA00022769"/>
    </source>
</evidence>
<feature type="domain" description="UvrC family homology region profile" evidence="10">
    <location>
        <begin position="257"/>
        <end position="477"/>
    </location>
</feature>
<dbReference type="PROSITE" id="PS50164">
    <property type="entry name" value="GIY_YIG"/>
    <property type="match status" value="1"/>
</dbReference>
<dbReference type="InterPro" id="IPR047296">
    <property type="entry name" value="GIY-YIG_UvrC_Cho"/>
</dbReference>
<evidence type="ECO:0000313" key="11">
    <source>
        <dbReference type="EMBL" id="CCK76061.1"/>
    </source>
</evidence>
<dbReference type="SUPFAM" id="SSF47781">
    <property type="entry name" value="RuvA domain 2-like"/>
    <property type="match status" value="1"/>
</dbReference>
<comment type="subunit">
    <text evidence="7">Interacts with UvrB in an incision complex.</text>
</comment>
<accession>R4YMB0</accession>
<dbReference type="Pfam" id="PF14520">
    <property type="entry name" value="HHH_5"/>
    <property type="match status" value="1"/>
</dbReference>
<dbReference type="PROSITE" id="PS50165">
    <property type="entry name" value="UVRC"/>
    <property type="match status" value="1"/>
</dbReference>
<dbReference type="InterPro" id="IPR038476">
    <property type="entry name" value="UvrC_RNase_H_dom_sf"/>
</dbReference>
<evidence type="ECO:0000259" key="10">
    <source>
        <dbReference type="PROSITE" id="PS50165"/>
    </source>
</evidence>
<keyword evidence="5 7" id="KW-0234">DNA repair</keyword>
<dbReference type="InterPro" id="IPR000305">
    <property type="entry name" value="GIY-YIG_endonuc"/>
</dbReference>
<dbReference type="Gene3D" id="1.10.150.20">
    <property type="entry name" value="5' to 3' exonuclease, C-terminal subdomain"/>
    <property type="match status" value="1"/>
</dbReference>
<dbReference type="FunFam" id="3.30.420.340:FF:000001">
    <property type="entry name" value="UvrABC system protein C"/>
    <property type="match status" value="1"/>
</dbReference>
<evidence type="ECO:0000256" key="2">
    <source>
        <dbReference type="ARBA" id="ARBA00022763"/>
    </source>
</evidence>
<gene>
    <name evidence="7" type="primary">uvrC</name>
    <name evidence="11" type="ORF">OLEAN_C18850</name>
</gene>
<dbReference type="PANTHER" id="PTHR30562">
    <property type="entry name" value="UVRC/OXIDOREDUCTASE"/>
    <property type="match status" value="1"/>
</dbReference>
<keyword evidence="2 7" id="KW-0227">DNA damage</keyword>
<dbReference type="Pfam" id="PF08459">
    <property type="entry name" value="UvrC_RNaseH_dom"/>
    <property type="match status" value="1"/>
</dbReference>
<dbReference type="EMBL" id="FO203512">
    <property type="protein sequence ID" value="CCK76061.1"/>
    <property type="molecule type" value="Genomic_DNA"/>
</dbReference>
<dbReference type="SUPFAM" id="SSF46600">
    <property type="entry name" value="C-terminal UvrC-binding domain of UvrB"/>
    <property type="match status" value="1"/>
</dbReference>